<sequence length="427" mass="45751">MTLTLSASPSPLPIRPSSTAVLAITNSGTTGYCFQLAAKYKNELKYSPKRGFISAGAEQLITVAALSNLTPGLRVQIYAVATEKSLGIPDDDMVKVIIDGAKRLKTPCVNLKVDVVNLNAHTTKEHLPQLPPAHMQKNHGVAPNFGNDSETSLFDNYLTQTQKNSCSLTNNTDTLYSSDHTCISLIDSQLCEASNKRIGQGNSQGIDKLDVDVGQLKLKLQTLENKVDAILETVPLASTSIKLGVSQNFELSEADMNGVISAVIERLSAEFKAQLVASVCTVAAPHPDGSKQEVLVQESLPKKEVSSTSQEDGEQSQRKVPAETAITDVRSAQHKNQLDDEIEAATNNNKNSNLNSTLNGTEREASGVRDRLSGQPPTPEAPRSSPGTSVGKQLQNALGQVLILSIIFAIAACSKLLKRALRSKKEA</sequence>
<name>A8B376_GIAIC</name>
<dbReference type="GeneID" id="5703072"/>
<keyword evidence="3" id="KW-0472">Membrane</keyword>
<evidence type="ECO:0000256" key="3">
    <source>
        <dbReference type="SAM" id="Phobius"/>
    </source>
</evidence>
<dbReference type="OMA" id="TGYCFQL"/>
<dbReference type="HOGENOM" id="CLU_643182_0_0_1"/>
<feature type="region of interest" description="Disordered" evidence="2">
    <location>
        <begin position="287"/>
        <end position="391"/>
    </location>
</feature>
<organism evidence="4 5">
    <name type="scientific">Giardia intestinalis (strain ATCC 50803 / WB clone C6)</name>
    <name type="common">Giardia lamblia</name>
    <dbReference type="NCBI Taxonomy" id="184922"/>
    <lineage>
        <taxon>Eukaryota</taxon>
        <taxon>Metamonada</taxon>
        <taxon>Diplomonadida</taxon>
        <taxon>Hexamitidae</taxon>
        <taxon>Giardiinae</taxon>
        <taxon>Giardia</taxon>
    </lineage>
</organism>
<feature type="compositionally biased region" description="Basic and acidic residues" evidence="2">
    <location>
        <begin position="361"/>
        <end position="372"/>
    </location>
</feature>
<evidence type="ECO:0000313" key="5">
    <source>
        <dbReference type="Proteomes" id="UP000001548"/>
    </source>
</evidence>
<comment type="caution">
    <text evidence="4">The sequence shown here is derived from an EMBL/GenBank/DDBJ whole genome shotgun (WGS) entry which is preliminary data.</text>
</comment>
<feature type="coiled-coil region" evidence="1">
    <location>
        <begin position="206"/>
        <end position="233"/>
    </location>
</feature>
<gene>
    <name evidence="4" type="ORF">GL50803_006928</name>
</gene>
<keyword evidence="3" id="KW-0812">Transmembrane</keyword>
<keyword evidence="3" id="KW-1133">Transmembrane helix</keyword>
<dbReference type="KEGG" id="gla:GL50803_006928"/>
<keyword evidence="1" id="KW-0175">Coiled coil</keyword>
<evidence type="ECO:0000256" key="2">
    <source>
        <dbReference type="SAM" id="MobiDB-lite"/>
    </source>
</evidence>
<evidence type="ECO:0000313" key="4">
    <source>
        <dbReference type="EMBL" id="KAE8303117.1"/>
    </source>
</evidence>
<evidence type="ECO:0000256" key="1">
    <source>
        <dbReference type="SAM" id="Coils"/>
    </source>
</evidence>
<dbReference type="EMBL" id="AACB03000003">
    <property type="protein sequence ID" value="KAE8303117.1"/>
    <property type="molecule type" value="Genomic_DNA"/>
</dbReference>
<protein>
    <submittedName>
        <fullName evidence="4">Uncharacterized protein</fullName>
    </submittedName>
</protein>
<reference evidence="4 5" key="1">
    <citation type="journal article" date="2007" name="Science">
        <title>Genomic minimalism in the early diverging intestinal parasite Giardia lamblia.</title>
        <authorList>
            <person name="Morrison H.G."/>
            <person name="McArthur A.G."/>
            <person name="Gillin F.D."/>
            <person name="Aley S.B."/>
            <person name="Adam R.D."/>
            <person name="Olsen G.J."/>
            <person name="Best A.A."/>
            <person name="Cande W.Z."/>
            <person name="Chen F."/>
            <person name="Cipriano M.J."/>
            <person name="Davids B.J."/>
            <person name="Dawson S.C."/>
            <person name="Elmendorf H.G."/>
            <person name="Hehl A.B."/>
            <person name="Holder M.E."/>
            <person name="Huse S.M."/>
            <person name="Kim U.U."/>
            <person name="Lasek-Nesselquist E."/>
            <person name="Manning G."/>
            <person name="Nigam A."/>
            <person name="Nixon J.E."/>
            <person name="Palm D."/>
            <person name="Passamaneck N.E."/>
            <person name="Prabhu A."/>
            <person name="Reich C.I."/>
            <person name="Reiner D.S."/>
            <person name="Samuelson J."/>
            <person name="Svard S.G."/>
            <person name="Sogin M.L."/>
        </authorList>
    </citation>
    <scope>NUCLEOTIDE SEQUENCE [LARGE SCALE GENOMIC DNA]</scope>
    <source>
        <strain evidence="4 5">WB C6</strain>
    </source>
</reference>
<accession>A8B376</accession>
<dbReference type="Proteomes" id="UP000001548">
    <property type="component" value="Unassembled WGS sequence"/>
</dbReference>
<feature type="compositionally biased region" description="Low complexity" evidence="2">
    <location>
        <begin position="346"/>
        <end position="359"/>
    </location>
</feature>
<dbReference type="RefSeq" id="XP_001710145.1">
    <property type="nucleotide sequence ID" value="XM_001710093.1"/>
</dbReference>
<dbReference type="VEuPathDB" id="GiardiaDB:GL50803_6928"/>
<proteinExistence type="predicted"/>
<feature type="transmembrane region" description="Helical" evidence="3">
    <location>
        <begin position="397"/>
        <end position="417"/>
    </location>
</feature>
<keyword evidence="5" id="KW-1185">Reference proteome</keyword>
<dbReference type="AlphaFoldDB" id="A8B376"/>